<dbReference type="InterPro" id="IPR029039">
    <property type="entry name" value="Flavoprotein-like_sf"/>
</dbReference>
<dbReference type="PANTHER" id="PTHR30543:SF21">
    <property type="entry name" value="NAD(P)H-DEPENDENT FMN REDUCTASE LOT6"/>
    <property type="match status" value="1"/>
</dbReference>
<dbReference type="GO" id="GO:0016491">
    <property type="term" value="F:oxidoreductase activity"/>
    <property type="evidence" value="ECO:0007669"/>
    <property type="project" value="InterPro"/>
</dbReference>
<evidence type="ECO:0000313" key="2">
    <source>
        <dbReference type="EMBL" id="SFI31971.1"/>
    </source>
</evidence>
<reference evidence="3" key="1">
    <citation type="submission" date="2016-10" db="EMBL/GenBank/DDBJ databases">
        <authorList>
            <person name="Varghese N."/>
            <person name="Submissions S."/>
        </authorList>
    </citation>
    <scope>NUCLEOTIDE SEQUENCE [LARGE SCALE GENOMIC DNA]</scope>
    <source>
        <strain evidence="3">DSM 21857</strain>
    </source>
</reference>
<evidence type="ECO:0000313" key="3">
    <source>
        <dbReference type="Proteomes" id="UP000242763"/>
    </source>
</evidence>
<proteinExistence type="predicted"/>
<evidence type="ECO:0000259" key="1">
    <source>
        <dbReference type="Pfam" id="PF03358"/>
    </source>
</evidence>
<dbReference type="InterPro" id="IPR050712">
    <property type="entry name" value="NAD(P)H-dep_reductase"/>
</dbReference>
<dbReference type="GO" id="GO:0005829">
    <property type="term" value="C:cytosol"/>
    <property type="evidence" value="ECO:0007669"/>
    <property type="project" value="TreeGrafter"/>
</dbReference>
<dbReference type="Gene3D" id="3.40.50.360">
    <property type="match status" value="1"/>
</dbReference>
<accession>A0A1I3H8I1</accession>
<dbReference type="EMBL" id="FORF01000001">
    <property type="protein sequence ID" value="SFI31971.1"/>
    <property type="molecule type" value="Genomic_DNA"/>
</dbReference>
<feature type="domain" description="NADPH-dependent FMN reductase-like" evidence="1">
    <location>
        <begin position="1"/>
        <end position="142"/>
    </location>
</feature>
<sequence length="186" mass="20579">MKLNIIIGSTRPGRIGPKVAAWAETFAREHGKFDANLVDLADFALPVYDEPKHPRMQDYAHDHTKKWAASVDSADAYLFVTPEYNYFPPASLINALSYLSHEWAYKPAAVVSYGGISGGLRAAQELRLMLTTLKIMPIPEGVPVPMVFGMLNPETGFTPTEPVVDGTRLVLDELHKWADALTALRQ</sequence>
<dbReference type="STRING" id="1121003.SAMN03080618_00050"/>
<keyword evidence="3" id="KW-1185">Reference proteome</keyword>
<protein>
    <submittedName>
        <fullName evidence="2">NAD(P)H-dependent FMN reductase</fullName>
    </submittedName>
</protein>
<dbReference type="PANTHER" id="PTHR30543">
    <property type="entry name" value="CHROMATE REDUCTASE"/>
    <property type="match status" value="1"/>
</dbReference>
<dbReference type="Proteomes" id="UP000242763">
    <property type="component" value="Unassembled WGS sequence"/>
</dbReference>
<dbReference type="GO" id="GO:0010181">
    <property type="term" value="F:FMN binding"/>
    <property type="evidence" value="ECO:0007669"/>
    <property type="project" value="TreeGrafter"/>
</dbReference>
<name>A0A1I3H8I1_9HYPH</name>
<dbReference type="InterPro" id="IPR005025">
    <property type="entry name" value="FMN_Rdtase-like_dom"/>
</dbReference>
<dbReference type="AlphaFoldDB" id="A0A1I3H8I1"/>
<dbReference type="SUPFAM" id="SSF52218">
    <property type="entry name" value="Flavoproteins"/>
    <property type="match status" value="1"/>
</dbReference>
<dbReference type="RefSeq" id="WP_342028898.1">
    <property type="nucleotide sequence ID" value="NZ_FORF01000001.1"/>
</dbReference>
<gene>
    <name evidence="2" type="ORF">SAMN03080618_00050</name>
</gene>
<organism evidence="2 3">
    <name type="scientific">Aquamicrobium aerolatum DSM 21857</name>
    <dbReference type="NCBI Taxonomy" id="1121003"/>
    <lineage>
        <taxon>Bacteria</taxon>
        <taxon>Pseudomonadati</taxon>
        <taxon>Pseudomonadota</taxon>
        <taxon>Alphaproteobacteria</taxon>
        <taxon>Hyphomicrobiales</taxon>
        <taxon>Phyllobacteriaceae</taxon>
        <taxon>Aerobium</taxon>
    </lineage>
</organism>
<dbReference type="Pfam" id="PF03358">
    <property type="entry name" value="FMN_red"/>
    <property type="match status" value="1"/>
</dbReference>